<dbReference type="CDD" id="cd00336">
    <property type="entry name" value="Ribosomal_L22"/>
    <property type="match status" value="1"/>
</dbReference>
<dbReference type="EMBL" id="CP016770">
    <property type="protein sequence ID" value="ASY12424.1"/>
    <property type="molecule type" value="Genomic_DNA"/>
</dbReference>
<name>A0AAD0E5E1_9ACTN</name>
<evidence type="ECO:0000313" key="15">
    <source>
        <dbReference type="EMBL" id="ASY12424.1"/>
    </source>
</evidence>
<dbReference type="InterPro" id="IPR036394">
    <property type="entry name" value="Ribosomal_uL22_sf"/>
</dbReference>
<dbReference type="GO" id="GO:0019843">
    <property type="term" value="F:rRNA binding"/>
    <property type="evidence" value="ECO:0007669"/>
    <property type="project" value="UniProtKB-UniRule"/>
</dbReference>
<evidence type="ECO:0000256" key="2">
    <source>
        <dbReference type="ARBA" id="ARBA00009451"/>
    </source>
</evidence>
<dbReference type="PANTHER" id="PTHR13501:SF8">
    <property type="entry name" value="LARGE RIBOSOMAL SUBUNIT PROTEIN UL22M"/>
    <property type="match status" value="1"/>
</dbReference>
<evidence type="ECO:0000256" key="7">
    <source>
        <dbReference type="ARBA" id="ARBA00023274"/>
    </source>
</evidence>
<evidence type="ECO:0000256" key="11">
    <source>
        <dbReference type="RuleBase" id="RU004005"/>
    </source>
</evidence>
<protein>
    <recommendedName>
        <fullName evidence="9 10">Large ribosomal subunit protein uL22</fullName>
    </recommendedName>
</protein>
<dbReference type="PANTHER" id="PTHR13501">
    <property type="entry name" value="CHLOROPLAST 50S RIBOSOMAL PROTEIN L22-RELATED"/>
    <property type="match status" value="1"/>
</dbReference>
<keyword evidence="6 10" id="KW-0689">Ribosomal protein</keyword>
<dbReference type="InterPro" id="IPR005727">
    <property type="entry name" value="Ribosomal_uL22_bac/chlpt-type"/>
</dbReference>
<comment type="function">
    <text evidence="8">This protein binds specifically to 23S rRNA; its binding is stimulated by other ribosomal proteins, e.g. L4, L17, and L20. It is important during the early stages of 50S assembly. It makes multiple contacts with different domains of the 23S rRNA in the assembled 50S subunit and ribosome.</text>
</comment>
<evidence type="ECO:0000256" key="4">
    <source>
        <dbReference type="ARBA" id="ARBA00022730"/>
    </source>
</evidence>
<keyword evidence="7 10" id="KW-0687">Ribonucleoprotein</keyword>
<dbReference type="Proteomes" id="UP000217216">
    <property type="component" value="Chromosome"/>
</dbReference>
<comment type="function">
    <text evidence="10 13">This protein binds specifically to 23S rRNA; its binding is stimulated by other ribosomal proteins, e.g., L4, L17, and L20. It is important during the early stages of 50S assembly. It makes multiple contacts with different domains of the 23S rRNA in the assembled 50S subunit and ribosome.</text>
</comment>
<feature type="region of interest" description="Disordered" evidence="14">
    <location>
        <begin position="122"/>
        <end position="169"/>
    </location>
</feature>
<evidence type="ECO:0000256" key="8">
    <source>
        <dbReference type="ARBA" id="ARBA00025084"/>
    </source>
</evidence>
<evidence type="ECO:0000256" key="10">
    <source>
        <dbReference type="HAMAP-Rule" id="MF_01331"/>
    </source>
</evidence>
<evidence type="ECO:0000256" key="13">
    <source>
        <dbReference type="RuleBase" id="RU004008"/>
    </source>
</evidence>
<dbReference type="InterPro" id="IPR047867">
    <property type="entry name" value="Ribosomal_uL22_bac/org-type"/>
</dbReference>
<dbReference type="AlphaFoldDB" id="A0AAD0E5E1"/>
<proteinExistence type="inferred from homology"/>
<gene>
    <name evidence="10" type="primary">rplV</name>
    <name evidence="15" type="ORF">A1s21155_05665</name>
</gene>
<dbReference type="GO" id="GO:0022625">
    <property type="term" value="C:cytosolic large ribosomal subunit"/>
    <property type="evidence" value="ECO:0007669"/>
    <property type="project" value="TreeGrafter"/>
</dbReference>
<keyword evidence="5 10" id="KW-0694">RNA-binding</keyword>
<evidence type="ECO:0000256" key="1">
    <source>
        <dbReference type="ARBA" id="ARBA00003478"/>
    </source>
</evidence>
<comment type="subunit">
    <text evidence="3 10 12">Part of the 50S ribosomal subunit.</text>
</comment>
<dbReference type="SUPFAM" id="SSF54843">
    <property type="entry name" value="Ribosomal protein L22"/>
    <property type="match status" value="1"/>
</dbReference>
<dbReference type="Pfam" id="PF00237">
    <property type="entry name" value="Ribosomal_L22"/>
    <property type="match status" value="1"/>
</dbReference>
<evidence type="ECO:0000256" key="3">
    <source>
        <dbReference type="ARBA" id="ARBA00011838"/>
    </source>
</evidence>
<dbReference type="InterPro" id="IPR018260">
    <property type="entry name" value="Ribosomal_uL22_CS"/>
</dbReference>
<evidence type="ECO:0000256" key="9">
    <source>
        <dbReference type="ARBA" id="ARBA00035207"/>
    </source>
</evidence>
<evidence type="ECO:0000313" key="16">
    <source>
        <dbReference type="Proteomes" id="UP000217216"/>
    </source>
</evidence>
<sequence length="169" mass="18406">MIGEQLVPNTQDALVARAVLRDIRHTPQKARRVVDLVRGMRADEALNVLKFAPQAAGSDVFTLLNSAIANAKQQNPAIRDASELWVVEALVDEGRTMKRFRPRAQGRGFRILKRSSHISVAVSDTKATSKSISRTSSRAQTRNPKRSDKSPLATPVAAVKTPAEKGASN</sequence>
<comment type="similarity">
    <text evidence="2 10 11">Belongs to the universal ribosomal protein uL22 family.</text>
</comment>
<evidence type="ECO:0000256" key="6">
    <source>
        <dbReference type="ARBA" id="ARBA00022980"/>
    </source>
</evidence>
<organism evidence="15 16">
    <name type="scientific">Candidatus Planktophila dulcis</name>
    <dbReference type="NCBI Taxonomy" id="1884914"/>
    <lineage>
        <taxon>Bacteria</taxon>
        <taxon>Bacillati</taxon>
        <taxon>Actinomycetota</taxon>
        <taxon>Actinomycetes</taxon>
        <taxon>Candidatus Nanopelagicales</taxon>
        <taxon>Candidatus Nanopelagicaceae</taxon>
        <taxon>Candidatus Planktophila</taxon>
    </lineage>
</organism>
<dbReference type="HAMAP" id="MF_01331_B">
    <property type="entry name" value="Ribosomal_uL22_B"/>
    <property type="match status" value="1"/>
</dbReference>
<feature type="compositionally biased region" description="Polar residues" evidence="14">
    <location>
        <begin position="125"/>
        <end position="142"/>
    </location>
</feature>
<dbReference type="PROSITE" id="PS00464">
    <property type="entry name" value="RIBOSOMAL_L22"/>
    <property type="match status" value="1"/>
</dbReference>
<comment type="function">
    <text evidence="1 10">The globular domain of the protein is located near the polypeptide exit tunnel on the outside of the subunit, while an extended beta-hairpin is found that lines the wall of the exit tunnel in the center of the 70S ribosome.</text>
</comment>
<dbReference type="KEGG" id="plak:A1s21155_05665"/>
<dbReference type="Gene3D" id="3.90.470.10">
    <property type="entry name" value="Ribosomal protein L22/L17"/>
    <property type="match status" value="1"/>
</dbReference>
<evidence type="ECO:0000256" key="12">
    <source>
        <dbReference type="RuleBase" id="RU004006"/>
    </source>
</evidence>
<dbReference type="GO" id="GO:0003735">
    <property type="term" value="F:structural constituent of ribosome"/>
    <property type="evidence" value="ECO:0007669"/>
    <property type="project" value="InterPro"/>
</dbReference>
<evidence type="ECO:0000256" key="5">
    <source>
        <dbReference type="ARBA" id="ARBA00022884"/>
    </source>
</evidence>
<keyword evidence="16" id="KW-1185">Reference proteome</keyword>
<dbReference type="GO" id="GO:0006412">
    <property type="term" value="P:translation"/>
    <property type="evidence" value="ECO:0007669"/>
    <property type="project" value="UniProtKB-UniRule"/>
</dbReference>
<dbReference type="NCBIfam" id="TIGR01044">
    <property type="entry name" value="rplV_bact"/>
    <property type="match status" value="1"/>
</dbReference>
<reference evidence="15 16" key="1">
    <citation type="submission" date="2016-07" db="EMBL/GenBank/DDBJ databases">
        <title>High microdiversification within the ubiquitous acI lineage of Actinobacteria.</title>
        <authorList>
            <person name="Neuenschwander S.M."/>
            <person name="Salcher M."/>
            <person name="Ghai R."/>
            <person name="Pernthaler J."/>
        </authorList>
    </citation>
    <scope>NUCLEOTIDE SEQUENCE [LARGE SCALE GENOMIC DNA]</scope>
    <source>
        <strain evidence="15">MMS-21-155</strain>
    </source>
</reference>
<evidence type="ECO:0000256" key="14">
    <source>
        <dbReference type="SAM" id="MobiDB-lite"/>
    </source>
</evidence>
<dbReference type="InterPro" id="IPR001063">
    <property type="entry name" value="Ribosomal_uL22"/>
</dbReference>
<accession>A0AAD0E5E1</accession>
<keyword evidence="4 10" id="KW-0699">rRNA-binding</keyword>